<evidence type="ECO:0000256" key="2">
    <source>
        <dbReference type="ARBA" id="ARBA00022803"/>
    </source>
</evidence>
<dbReference type="Pfam" id="PF07719">
    <property type="entry name" value="TPR_2"/>
    <property type="match status" value="1"/>
</dbReference>
<keyword evidence="6" id="KW-1185">Reference proteome</keyword>
<organism evidence="5 6">
    <name type="scientific">Treponema bryantii</name>
    <dbReference type="NCBI Taxonomy" id="163"/>
    <lineage>
        <taxon>Bacteria</taxon>
        <taxon>Pseudomonadati</taxon>
        <taxon>Spirochaetota</taxon>
        <taxon>Spirochaetia</taxon>
        <taxon>Spirochaetales</taxon>
        <taxon>Treponemataceae</taxon>
        <taxon>Treponema</taxon>
    </lineage>
</organism>
<feature type="chain" id="PRO_5010253262" evidence="4">
    <location>
        <begin position="25"/>
        <end position="134"/>
    </location>
</feature>
<sequence length="134" mass="15309">MKKLITLAAILAATMILFSCRTLKEIPEEKTSAQIIQMGQNYVGNSDFSSAEFCYNTVIERYGSDPAIYVEAKYELGRVYLAQRKYDKAYYAFNEVLEIYDSGYSAMLPGAYKKLCNISLTQIPEKRLQELQNK</sequence>
<dbReference type="RefSeq" id="WP_074932040.1">
    <property type="nucleotide sequence ID" value="NZ_FORI01000006.1"/>
</dbReference>
<evidence type="ECO:0000256" key="4">
    <source>
        <dbReference type="SAM" id="SignalP"/>
    </source>
</evidence>
<evidence type="ECO:0000313" key="5">
    <source>
        <dbReference type="EMBL" id="SFI82405.1"/>
    </source>
</evidence>
<keyword evidence="4" id="KW-0732">Signal</keyword>
<dbReference type="EMBL" id="FORI01000006">
    <property type="protein sequence ID" value="SFI82405.1"/>
    <property type="molecule type" value="Genomic_DNA"/>
</dbReference>
<dbReference type="AlphaFoldDB" id="A0A1I3LDH6"/>
<gene>
    <name evidence="5" type="ORF">SAMN04487775_106196</name>
</gene>
<name>A0A1I3LDH6_9SPIR</name>
<reference evidence="6" key="1">
    <citation type="submission" date="2016-10" db="EMBL/GenBank/DDBJ databases">
        <authorList>
            <person name="Varghese N."/>
            <person name="Submissions S."/>
        </authorList>
    </citation>
    <scope>NUCLEOTIDE SEQUENCE [LARGE SCALE GENOMIC DNA]</scope>
    <source>
        <strain evidence="6">XBD1002</strain>
    </source>
</reference>
<protein>
    <submittedName>
        <fullName evidence="5">Tetratricopeptide repeat-containing protein</fullName>
    </submittedName>
</protein>
<dbReference type="Gene3D" id="1.25.40.10">
    <property type="entry name" value="Tetratricopeptide repeat domain"/>
    <property type="match status" value="1"/>
</dbReference>
<keyword evidence="1" id="KW-0677">Repeat</keyword>
<dbReference type="PROSITE" id="PS51257">
    <property type="entry name" value="PROKAR_LIPOPROTEIN"/>
    <property type="match status" value="1"/>
</dbReference>
<dbReference type="InterPro" id="IPR019734">
    <property type="entry name" value="TPR_rpt"/>
</dbReference>
<keyword evidence="2 3" id="KW-0802">TPR repeat</keyword>
<accession>A0A1I3LDH6</accession>
<feature type="repeat" description="TPR" evidence="3">
    <location>
        <begin position="70"/>
        <end position="103"/>
    </location>
</feature>
<dbReference type="SMART" id="SM00028">
    <property type="entry name" value="TPR"/>
    <property type="match status" value="2"/>
</dbReference>
<dbReference type="PROSITE" id="PS50005">
    <property type="entry name" value="TPR"/>
    <property type="match status" value="1"/>
</dbReference>
<dbReference type="SUPFAM" id="SSF48452">
    <property type="entry name" value="TPR-like"/>
    <property type="match status" value="1"/>
</dbReference>
<evidence type="ECO:0000256" key="3">
    <source>
        <dbReference type="PROSITE-ProRule" id="PRU00339"/>
    </source>
</evidence>
<evidence type="ECO:0000256" key="1">
    <source>
        <dbReference type="ARBA" id="ARBA00022737"/>
    </source>
</evidence>
<evidence type="ECO:0000313" key="6">
    <source>
        <dbReference type="Proteomes" id="UP000182737"/>
    </source>
</evidence>
<dbReference type="Proteomes" id="UP000182737">
    <property type="component" value="Unassembled WGS sequence"/>
</dbReference>
<feature type="signal peptide" evidence="4">
    <location>
        <begin position="1"/>
        <end position="24"/>
    </location>
</feature>
<proteinExistence type="predicted"/>
<dbReference type="InterPro" id="IPR013105">
    <property type="entry name" value="TPR_2"/>
</dbReference>
<dbReference type="OrthoDB" id="369771at2"/>
<dbReference type="InterPro" id="IPR011990">
    <property type="entry name" value="TPR-like_helical_dom_sf"/>
</dbReference>